<gene>
    <name evidence="2" type="ORF">AC625_14435</name>
</gene>
<accession>A0A0K9GV85</accession>
<dbReference type="InterPro" id="IPR010982">
    <property type="entry name" value="Lambda_DNA-bd_dom_sf"/>
</dbReference>
<dbReference type="AlphaFoldDB" id="A0A0K9GV85"/>
<dbReference type="Pfam" id="PF01381">
    <property type="entry name" value="HTH_3"/>
    <property type="match status" value="1"/>
</dbReference>
<dbReference type="GO" id="GO:0003677">
    <property type="term" value="F:DNA binding"/>
    <property type="evidence" value="ECO:0007669"/>
    <property type="project" value="InterPro"/>
</dbReference>
<dbReference type="PATRIC" id="fig|1679170.3.peg.3295"/>
<dbReference type="InterPro" id="IPR001387">
    <property type="entry name" value="Cro/C1-type_HTH"/>
</dbReference>
<evidence type="ECO:0000313" key="2">
    <source>
        <dbReference type="EMBL" id="KMY50555.1"/>
    </source>
</evidence>
<dbReference type="EMBL" id="LFZW01000001">
    <property type="protein sequence ID" value="KMY50555.1"/>
    <property type="molecule type" value="Genomic_DNA"/>
</dbReference>
<evidence type="ECO:0000313" key="3">
    <source>
        <dbReference type="Proteomes" id="UP000037146"/>
    </source>
</evidence>
<dbReference type="Gene3D" id="1.10.260.40">
    <property type="entry name" value="lambda repressor-like DNA-binding domains"/>
    <property type="match status" value="1"/>
</dbReference>
<feature type="domain" description="HTH cro/C1-type" evidence="1">
    <location>
        <begin position="13"/>
        <end position="65"/>
    </location>
</feature>
<dbReference type="SUPFAM" id="SSF47413">
    <property type="entry name" value="lambda repressor-like DNA-binding domains"/>
    <property type="match status" value="1"/>
</dbReference>
<dbReference type="CDD" id="cd00093">
    <property type="entry name" value="HTH_XRE"/>
    <property type="match status" value="1"/>
</dbReference>
<dbReference type="STRING" id="1679170.AC625_14435"/>
<organism evidence="2 3">
    <name type="scientific">Peribacillus loiseleuriae</name>
    <dbReference type="NCBI Taxonomy" id="1679170"/>
    <lineage>
        <taxon>Bacteria</taxon>
        <taxon>Bacillati</taxon>
        <taxon>Bacillota</taxon>
        <taxon>Bacilli</taxon>
        <taxon>Bacillales</taxon>
        <taxon>Bacillaceae</taxon>
        <taxon>Peribacillus</taxon>
    </lineage>
</organism>
<dbReference type="RefSeq" id="WP_049681908.1">
    <property type="nucleotide sequence ID" value="NZ_LFZW01000001.1"/>
</dbReference>
<dbReference type="PROSITE" id="PS50943">
    <property type="entry name" value="HTH_CROC1"/>
    <property type="match status" value="1"/>
</dbReference>
<evidence type="ECO:0000259" key="1">
    <source>
        <dbReference type="PROSITE" id="PS50943"/>
    </source>
</evidence>
<dbReference type="SMART" id="SM00530">
    <property type="entry name" value="HTH_XRE"/>
    <property type="match status" value="1"/>
</dbReference>
<sequence length="65" mass="7682">MKENIKKPKRHQLVSLRFDFGLSQSELAEMLGVSQMTISRIEQGKKEIEWELRRKIEDSFGIDMD</sequence>
<dbReference type="OrthoDB" id="2896385at2"/>
<proteinExistence type="predicted"/>
<reference evidence="3" key="1">
    <citation type="submission" date="2015-07" db="EMBL/GenBank/DDBJ databases">
        <title>Genome sequencing project for genomic taxonomy and phylogenomics of Bacillus-like bacteria.</title>
        <authorList>
            <person name="Liu B."/>
            <person name="Wang J."/>
            <person name="Zhu Y."/>
            <person name="Liu G."/>
            <person name="Chen Q."/>
            <person name="Chen Z."/>
            <person name="Lan J."/>
            <person name="Che J."/>
            <person name="Ge C."/>
            <person name="Shi H."/>
            <person name="Pan Z."/>
            <person name="Liu X."/>
        </authorList>
    </citation>
    <scope>NUCLEOTIDE SEQUENCE [LARGE SCALE GENOMIC DNA]</scope>
    <source>
        <strain evidence="3">FJAT-27997</strain>
    </source>
</reference>
<name>A0A0K9GV85_9BACI</name>
<comment type="caution">
    <text evidence="2">The sequence shown here is derived from an EMBL/GenBank/DDBJ whole genome shotgun (WGS) entry which is preliminary data.</text>
</comment>
<keyword evidence="3" id="KW-1185">Reference proteome</keyword>
<dbReference type="Proteomes" id="UP000037146">
    <property type="component" value="Unassembled WGS sequence"/>
</dbReference>
<protein>
    <recommendedName>
        <fullName evidence="1">HTH cro/C1-type domain-containing protein</fullName>
    </recommendedName>
</protein>